<dbReference type="AlphaFoldDB" id="A0AAN9LV57"/>
<accession>A0AAN9LV57</accession>
<reference evidence="2 3" key="1">
    <citation type="submission" date="2024-01" db="EMBL/GenBank/DDBJ databases">
        <title>The genomes of 5 underutilized Papilionoideae crops provide insights into root nodulation and disease resistanc.</title>
        <authorList>
            <person name="Jiang F."/>
        </authorList>
    </citation>
    <scope>NUCLEOTIDE SEQUENCE [LARGE SCALE GENOMIC DNA]</scope>
    <source>
        <strain evidence="2">LVBAO_FW01</strain>
        <tissue evidence="2">Leaves</tissue>
    </source>
</reference>
<feature type="region of interest" description="Disordered" evidence="1">
    <location>
        <begin position="1"/>
        <end position="20"/>
    </location>
</feature>
<evidence type="ECO:0000313" key="2">
    <source>
        <dbReference type="EMBL" id="KAK7340492.1"/>
    </source>
</evidence>
<proteinExistence type="predicted"/>
<gene>
    <name evidence="2" type="ORF">VNO77_21197</name>
</gene>
<protein>
    <submittedName>
        <fullName evidence="2">Uncharacterized protein</fullName>
    </submittedName>
</protein>
<feature type="compositionally biased region" description="Polar residues" evidence="1">
    <location>
        <begin position="1"/>
        <end position="12"/>
    </location>
</feature>
<name>A0AAN9LV57_CANGL</name>
<comment type="caution">
    <text evidence="2">The sequence shown here is derived from an EMBL/GenBank/DDBJ whole genome shotgun (WGS) entry which is preliminary data.</text>
</comment>
<dbReference type="Proteomes" id="UP001367508">
    <property type="component" value="Unassembled WGS sequence"/>
</dbReference>
<organism evidence="2 3">
    <name type="scientific">Canavalia gladiata</name>
    <name type="common">Sword bean</name>
    <name type="synonym">Dolichos gladiatus</name>
    <dbReference type="NCBI Taxonomy" id="3824"/>
    <lineage>
        <taxon>Eukaryota</taxon>
        <taxon>Viridiplantae</taxon>
        <taxon>Streptophyta</taxon>
        <taxon>Embryophyta</taxon>
        <taxon>Tracheophyta</taxon>
        <taxon>Spermatophyta</taxon>
        <taxon>Magnoliopsida</taxon>
        <taxon>eudicotyledons</taxon>
        <taxon>Gunneridae</taxon>
        <taxon>Pentapetalae</taxon>
        <taxon>rosids</taxon>
        <taxon>fabids</taxon>
        <taxon>Fabales</taxon>
        <taxon>Fabaceae</taxon>
        <taxon>Papilionoideae</taxon>
        <taxon>50 kb inversion clade</taxon>
        <taxon>NPAAA clade</taxon>
        <taxon>indigoferoid/millettioid clade</taxon>
        <taxon>Phaseoleae</taxon>
        <taxon>Canavalia</taxon>
    </lineage>
</organism>
<evidence type="ECO:0000313" key="3">
    <source>
        <dbReference type="Proteomes" id="UP001367508"/>
    </source>
</evidence>
<evidence type="ECO:0000256" key="1">
    <source>
        <dbReference type="SAM" id="MobiDB-lite"/>
    </source>
</evidence>
<keyword evidence="3" id="KW-1185">Reference proteome</keyword>
<dbReference type="EMBL" id="JAYMYQ010000004">
    <property type="protein sequence ID" value="KAK7340492.1"/>
    <property type="molecule type" value="Genomic_DNA"/>
</dbReference>
<sequence>MPQKSESATELSLQRGMELERPPYHDPITVLVVEGRLMSQQLSHKTTAMRVMMGKMGQGVLHDCKGGC</sequence>